<feature type="transmembrane region" description="Helical" evidence="1">
    <location>
        <begin position="64"/>
        <end position="86"/>
    </location>
</feature>
<evidence type="ECO:0000313" key="2">
    <source>
        <dbReference type="EMBL" id="KXZ46709.1"/>
    </source>
</evidence>
<feature type="transmembrane region" description="Helical" evidence="1">
    <location>
        <begin position="225"/>
        <end position="249"/>
    </location>
</feature>
<sequence length="254" mass="26921">MSSTSSNPAFTFGKVDEAIYETGRGSGGQLMTVDGAVQKTSLLLAVAMASAAATWMQILSGNAAMMLAASKGAGIVALVAAMATMFKPQWSPATALVFSAAKGVALAGFSAMLEVMYPGIVLNALMLTFGTATSLLVAFQARLIRVTDRFRDGVIMVTGGYFAAMLLTWVLSMFGVKLPGLFSAGPVGIGLGLLAAGLAAANLLLDFDMIRSAARARMPKWFEWYSGFSLMMTLVWMYTEVLRLLMMFARGRDD</sequence>
<keyword evidence="1" id="KW-0812">Transmembrane</keyword>
<reference evidence="3" key="1">
    <citation type="journal article" date="2016" name="Nat. Commun.">
        <title>The Gonium pectorale genome demonstrates co-option of cell cycle regulation during the evolution of multicellularity.</title>
        <authorList>
            <person name="Hanschen E.R."/>
            <person name="Marriage T.N."/>
            <person name="Ferris P.J."/>
            <person name="Hamaji T."/>
            <person name="Toyoda A."/>
            <person name="Fujiyama A."/>
            <person name="Neme R."/>
            <person name="Noguchi H."/>
            <person name="Minakuchi Y."/>
            <person name="Suzuki M."/>
            <person name="Kawai-Toyooka H."/>
            <person name="Smith D.R."/>
            <person name="Sparks H."/>
            <person name="Anderson J."/>
            <person name="Bakaric R."/>
            <person name="Luria V."/>
            <person name="Karger A."/>
            <person name="Kirschner M.W."/>
            <person name="Durand P.M."/>
            <person name="Michod R.E."/>
            <person name="Nozaki H."/>
            <person name="Olson B.J."/>
        </authorList>
    </citation>
    <scope>NUCLEOTIDE SEQUENCE [LARGE SCALE GENOMIC DNA]</scope>
    <source>
        <strain evidence="3">NIES-2863</strain>
    </source>
</reference>
<feature type="transmembrane region" description="Helical" evidence="1">
    <location>
        <begin position="181"/>
        <end position="205"/>
    </location>
</feature>
<dbReference type="Proteomes" id="UP000075714">
    <property type="component" value="Unassembled WGS sequence"/>
</dbReference>
<dbReference type="AlphaFoldDB" id="A0A150GA44"/>
<protein>
    <recommendedName>
        <fullName evidence="4">Bax inhibitor-1/YccA family protein</fullName>
    </recommendedName>
</protein>
<dbReference type="PANTHER" id="PTHR41282:SF1">
    <property type="entry name" value="CONSERVED TRANSMEMBRANE PROTEIN-RELATED"/>
    <property type="match status" value="1"/>
</dbReference>
<dbReference type="OrthoDB" id="540389at2759"/>
<feature type="transmembrane region" description="Helical" evidence="1">
    <location>
        <begin position="40"/>
        <end position="58"/>
    </location>
</feature>
<evidence type="ECO:0000256" key="1">
    <source>
        <dbReference type="SAM" id="Phobius"/>
    </source>
</evidence>
<dbReference type="InterPro" id="IPR010539">
    <property type="entry name" value="BaxI_1-like"/>
</dbReference>
<feature type="transmembrane region" description="Helical" evidence="1">
    <location>
        <begin position="93"/>
        <end position="113"/>
    </location>
</feature>
<comment type="caution">
    <text evidence="2">The sequence shown here is derived from an EMBL/GenBank/DDBJ whole genome shotgun (WGS) entry which is preliminary data.</text>
</comment>
<proteinExistence type="predicted"/>
<feature type="transmembrane region" description="Helical" evidence="1">
    <location>
        <begin position="119"/>
        <end position="141"/>
    </location>
</feature>
<keyword evidence="1" id="KW-1133">Transmembrane helix</keyword>
<organism evidence="2 3">
    <name type="scientific">Gonium pectorale</name>
    <name type="common">Green alga</name>
    <dbReference type="NCBI Taxonomy" id="33097"/>
    <lineage>
        <taxon>Eukaryota</taxon>
        <taxon>Viridiplantae</taxon>
        <taxon>Chlorophyta</taxon>
        <taxon>core chlorophytes</taxon>
        <taxon>Chlorophyceae</taxon>
        <taxon>CS clade</taxon>
        <taxon>Chlamydomonadales</taxon>
        <taxon>Volvocaceae</taxon>
        <taxon>Gonium</taxon>
    </lineage>
</organism>
<gene>
    <name evidence="2" type="ORF">GPECTOR_41g673</name>
</gene>
<dbReference type="Pfam" id="PF12811">
    <property type="entry name" value="BaxI_1"/>
    <property type="match status" value="1"/>
</dbReference>
<dbReference type="EMBL" id="LSYV01000042">
    <property type="protein sequence ID" value="KXZ46709.1"/>
    <property type="molecule type" value="Genomic_DNA"/>
</dbReference>
<dbReference type="PIRSF" id="PIRSF009160">
    <property type="entry name" value="UCP009160"/>
    <property type="match status" value="1"/>
</dbReference>
<keyword evidence="1" id="KW-0472">Membrane</keyword>
<name>A0A150GA44_GONPE</name>
<feature type="transmembrane region" description="Helical" evidence="1">
    <location>
        <begin position="153"/>
        <end position="175"/>
    </location>
</feature>
<evidence type="ECO:0008006" key="4">
    <source>
        <dbReference type="Google" id="ProtNLM"/>
    </source>
</evidence>
<keyword evidence="3" id="KW-1185">Reference proteome</keyword>
<evidence type="ECO:0000313" key="3">
    <source>
        <dbReference type="Proteomes" id="UP000075714"/>
    </source>
</evidence>
<dbReference type="PANTHER" id="PTHR41282">
    <property type="entry name" value="CONSERVED TRANSMEMBRANE PROTEIN-RELATED"/>
    <property type="match status" value="1"/>
</dbReference>
<accession>A0A150GA44</accession>